<feature type="compositionally biased region" description="Basic and acidic residues" evidence="1">
    <location>
        <begin position="1"/>
        <end position="17"/>
    </location>
</feature>
<gene>
    <name evidence="3" type="ORF">D3W54_04885</name>
</gene>
<comment type="caution">
    <text evidence="3">The sequence shown here is derived from an EMBL/GenBank/DDBJ whole genome shotgun (WGS) entry which is preliminary data.</text>
</comment>
<dbReference type="Gene3D" id="2.30.30.940">
    <property type="match status" value="1"/>
</dbReference>
<organism evidence="3 4">
    <name type="scientific">Komagataeibacter medellinensis</name>
    <dbReference type="NCBI Taxonomy" id="1177712"/>
    <lineage>
        <taxon>Bacteria</taxon>
        <taxon>Pseudomonadati</taxon>
        <taxon>Pseudomonadota</taxon>
        <taxon>Alphaproteobacteria</taxon>
        <taxon>Acetobacterales</taxon>
        <taxon>Acetobacteraceae</taxon>
        <taxon>Komagataeibacter</taxon>
    </lineage>
</organism>
<dbReference type="InterPro" id="IPR003593">
    <property type="entry name" value="AAA+_ATPase"/>
</dbReference>
<feature type="region of interest" description="Disordered" evidence="1">
    <location>
        <begin position="1"/>
        <end position="34"/>
    </location>
</feature>
<dbReference type="SMART" id="SM00382">
    <property type="entry name" value="AAA"/>
    <property type="match status" value="1"/>
</dbReference>
<dbReference type="InterPro" id="IPR027417">
    <property type="entry name" value="P-loop_NTPase"/>
</dbReference>
<evidence type="ECO:0000256" key="1">
    <source>
        <dbReference type="SAM" id="MobiDB-lite"/>
    </source>
</evidence>
<accession>A0ABQ6VTY0</accession>
<evidence type="ECO:0000259" key="2">
    <source>
        <dbReference type="SMART" id="SM00382"/>
    </source>
</evidence>
<dbReference type="CDD" id="cd17933">
    <property type="entry name" value="DEXSc_RecD-like"/>
    <property type="match status" value="1"/>
</dbReference>
<proteinExistence type="predicted"/>
<dbReference type="Proteomes" id="UP000427842">
    <property type="component" value="Unassembled WGS sequence"/>
</dbReference>
<protein>
    <recommendedName>
        <fullName evidence="2">AAA+ ATPase domain-containing protein</fullName>
    </recommendedName>
</protein>
<dbReference type="SUPFAM" id="SSF52540">
    <property type="entry name" value="P-loop containing nucleoside triphosphate hydrolases"/>
    <property type="match status" value="2"/>
</dbReference>
<evidence type="ECO:0000313" key="4">
    <source>
        <dbReference type="Proteomes" id="UP000427842"/>
    </source>
</evidence>
<dbReference type="EMBL" id="QYAZ01000001">
    <property type="protein sequence ID" value="KAB8123651.1"/>
    <property type="molecule type" value="Genomic_DNA"/>
</dbReference>
<name>A0ABQ6VTY0_9PROT</name>
<feature type="domain" description="AAA+ ATPase" evidence="2">
    <location>
        <begin position="159"/>
        <end position="411"/>
    </location>
</feature>
<feature type="compositionally biased region" description="Basic and acidic residues" evidence="1">
    <location>
        <begin position="25"/>
        <end position="34"/>
    </location>
</feature>
<keyword evidence="4" id="KW-1185">Reference proteome</keyword>
<dbReference type="RefSeq" id="WP_153468826.1">
    <property type="nucleotide sequence ID" value="NZ_QYAZ01000001.1"/>
</dbReference>
<sequence>MTEHNADKPTTPHREYLPAKTTQSSDKDRSQHEHAYSDRFLKNPALVLRLMTWQASTFTRRALVQFLLDHTPDHEVFSQIMEKISTCPDLVRVGRDRTGQDRFSSAELVATEEAIVKLAHFMNTEMFDYPVSQEGAALACANPGLSDEQVAAARDMIRNTNIAILVGYAGTGKSTMLRAVCQAWVQSGYTVRGAALSGIAAEGLEGGSGIKSRTLASLEYAWSQDRNLLEPGHVLVVDEAGMIGSRLMARILYAAWTSRAKLVLIGDPEQLQAIEAGAGLRAAVSVVTPGRITIIRRQQVEWQKQATMELAIGKVDAALKHYEQANAISGYETLADAHAGVVGSWNQSRLSDRQRPSIMLAHRRKDVRALNELARAARKEAGELGTGFVVTTTEGKREMAIGERIYFLANDKAMDVRNGTLGTIHAIAGHGNFLTLLVMLDSDAGPGTGRKVIVPLAEYASLEHGYAATIHKAQGITVDHAHVLATKGLDRHASYVALSRHRWSLSVHWAREDVGNWQRLVRFMSRKRLKDTTLDYRDYENAMNFSMDVIMPTLPAST</sequence>
<evidence type="ECO:0000313" key="3">
    <source>
        <dbReference type="EMBL" id="KAB8123651.1"/>
    </source>
</evidence>
<reference evidence="3 4" key="1">
    <citation type="submission" date="2018-09" db="EMBL/GenBank/DDBJ databases">
        <title>Genome sequence and characterization of the bcs clusters for the production of nanocellulose from the low pH resistant strain Komagataeibacter medellinensis ID13488.</title>
        <authorList>
            <person name="Hernandez-Arriaga A.M."/>
            <person name="Del Cerro C."/>
            <person name="Urbina L."/>
            <person name="Eceiza A."/>
            <person name="Retegi A."/>
            <person name="Prieto M.A."/>
        </authorList>
    </citation>
    <scope>NUCLEOTIDE SEQUENCE [LARGE SCALE GENOMIC DNA]</scope>
    <source>
        <strain evidence="3 4">ID13488</strain>
    </source>
</reference>
<dbReference type="Gene3D" id="3.40.50.300">
    <property type="entry name" value="P-loop containing nucleotide triphosphate hydrolases"/>
    <property type="match status" value="2"/>
</dbReference>
<dbReference type="CDD" id="cd18809">
    <property type="entry name" value="SF1_C_RecD"/>
    <property type="match status" value="1"/>
</dbReference>
<dbReference type="Pfam" id="PF13604">
    <property type="entry name" value="AAA_30"/>
    <property type="match status" value="1"/>
</dbReference>